<feature type="domain" description="Methyltransferase" evidence="2">
    <location>
        <begin position="49"/>
        <end position="144"/>
    </location>
</feature>
<dbReference type="Gene3D" id="6.10.140.280">
    <property type="match status" value="1"/>
</dbReference>
<evidence type="ECO:0000313" key="3">
    <source>
        <dbReference type="EMBL" id="MBG9377106.1"/>
    </source>
</evidence>
<sequence>MASKFNIQKEFKAVSEKYDAQRRHLIPCFNDFYTIPLELSEEIKDVKKVLDVGAGTGLMSAFFYEKYPAASFTLVDLSEDMLTKAKERFQQQENFEYIIADFSTADLGKSTYDLIVSGLAIHHLEHALKKELFSKIYKALKPGGWFINADQVEGGTKEADDIYRGNWKKKVENSPLTTEAKQSAYKRIQLDIMAPLNDQLSWLRQAGFRQANCYYQYFNFVVFAGKK</sequence>
<dbReference type="EMBL" id="JADWYR010000002">
    <property type="protein sequence ID" value="MBG9377106.1"/>
    <property type="molecule type" value="Genomic_DNA"/>
</dbReference>
<dbReference type="RefSeq" id="WP_196991206.1">
    <property type="nucleotide sequence ID" value="NZ_JADWYR010000002.1"/>
</dbReference>
<keyword evidence="4" id="KW-1185">Reference proteome</keyword>
<evidence type="ECO:0000313" key="4">
    <source>
        <dbReference type="Proteomes" id="UP000628448"/>
    </source>
</evidence>
<dbReference type="PANTHER" id="PTHR43861">
    <property type="entry name" value="TRANS-ACONITATE 2-METHYLTRANSFERASE-RELATED"/>
    <property type="match status" value="1"/>
</dbReference>
<dbReference type="AlphaFoldDB" id="A0A931E827"/>
<keyword evidence="1" id="KW-0808">Transferase</keyword>
<evidence type="ECO:0000259" key="2">
    <source>
        <dbReference type="Pfam" id="PF13649"/>
    </source>
</evidence>
<keyword evidence="3" id="KW-0489">Methyltransferase</keyword>
<dbReference type="Pfam" id="PF13649">
    <property type="entry name" value="Methyltransf_25"/>
    <property type="match status" value="1"/>
</dbReference>
<evidence type="ECO:0000256" key="1">
    <source>
        <dbReference type="ARBA" id="ARBA00022679"/>
    </source>
</evidence>
<dbReference type="Proteomes" id="UP000628448">
    <property type="component" value="Unassembled WGS sequence"/>
</dbReference>
<accession>A0A931E827</accession>
<name>A0A931E827_9BACT</name>
<protein>
    <submittedName>
        <fullName evidence="3">Class I SAM-dependent methyltransferase</fullName>
    </submittedName>
</protein>
<dbReference type="GO" id="GO:0032259">
    <property type="term" value="P:methylation"/>
    <property type="evidence" value="ECO:0007669"/>
    <property type="project" value="UniProtKB-KW"/>
</dbReference>
<dbReference type="Gene3D" id="3.40.50.150">
    <property type="entry name" value="Vaccinia Virus protein VP39"/>
    <property type="match status" value="1"/>
</dbReference>
<organism evidence="3 4">
    <name type="scientific">Panacibacter microcysteis</name>
    <dbReference type="NCBI Taxonomy" id="2793269"/>
    <lineage>
        <taxon>Bacteria</taxon>
        <taxon>Pseudomonadati</taxon>
        <taxon>Bacteroidota</taxon>
        <taxon>Chitinophagia</taxon>
        <taxon>Chitinophagales</taxon>
        <taxon>Chitinophagaceae</taxon>
        <taxon>Panacibacter</taxon>
    </lineage>
</organism>
<proteinExistence type="predicted"/>
<dbReference type="GO" id="GO:0008168">
    <property type="term" value="F:methyltransferase activity"/>
    <property type="evidence" value="ECO:0007669"/>
    <property type="project" value="UniProtKB-KW"/>
</dbReference>
<comment type="caution">
    <text evidence="3">The sequence shown here is derived from an EMBL/GenBank/DDBJ whole genome shotgun (WGS) entry which is preliminary data.</text>
</comment>
<dbReference type="SUPFAM" id="SSF53335">
    <property type="entry name" value="S-adenosyl-L-methionine-dependent methyltransferases"/>
    <property type="match status" value="1"/>
</dbReference>
<dbReference type="CDD" id="cd02440">
    <property type="entry name" value="AdoMet_MTases"/>
    <property type="match status" value="1"/>
</dbReference>
<dbReference type="InterPro" id="IPR041698">
    <property type="entry name" value="Methyltransf_25"/>
</dbReference>
<reference evidence="3" key="1">
    <citation type="submission" date="2020-11" db="EMBL/GenBank/DDBJ databases">
        <title>Bacterial whole genome sequence for Panacibacter sp. DH6.</title>
        <authorList>
            <person name="Le V."/>
            <person name="Ko S."/>
            <person name="Ahn C.-Y."/>
            <person name="Oh H.-M."/>
        </authorList>
    </citation>
    <scope>NUCLEOTIDE SEQUENCE</scope>
    <source>
        <strain evidence="3">DH6</strain>
    </source>
</reference>
<dbReference type="InterPro" id="IPR029063">
    <property type="entry name" value="SAM-dependent_MTases_sf"/>
</dbReference>
<gene>
    <name evidence="3" type="ORF">I5907_12760</name>
</gene>